<evidence type="ECO:0000313" key="9">
    <source>
        <dbReference type="Proteomes" id="UP000229278"/>
    </source>
</evidence>
<keyword evidence="5 7" id="KW-1133">Transmembrane helix</keyword>
<accession>A0A2G6PG59</accession>
<dbReference type="Pfam" id="PF01891">
    <property type="entry name" value="CbiM"/>
    <property type="match status" value="1"/>
</dbReference>
<dbReference type="GO" id="GO:0000041">
    <property type="term" value="P:transition metal ion transport"/>
    <property type="evidence" value="ECO:0007669"/>
    <property type="project" value="InterPro"/>
</dbReference>
<evidence type="ECO:0000256" key="5">
    <source>
        <dbReference type="ARBA" id="ARBA00022989"/>
    </source>
</evidence>
<feature type="transmembrane region" description="Helical" evidence="7">
    <location>
        <begin position="92"/>
        <end position="113"/>
    </location>
</feature>
<protein>
    <recommendedName>
        <fullName evidence="10">Molecular chaperone DnaJ</fullName>
    </recommendedName>
</protein>
<dbReference type="InterPro" id="IPR002751">
    <property type="entry name" value="CbiM/NikMN"/>
</dbReference>
<keyword evidence="6 7" id="KW-0472">Membrane</keyword>
<evidence type="ECO:0000256" key="7">
    <source>
        <dbReference type="SAM" id="Phobius"/>
    </source>
</evidence>
<comment type="caution">
    <text evidence="8">The sequence shown here is derived from an EMBL/GenBank/DDBJ whole genome shotgun (WGS) entry which is preliminary data.</text>
</comment>
<keyword evidence="2" id="KW-0813">Transport</keyword>
<reference evidence="8 9" key="1">
    <citation type="submission" date="2017-10" db="EMBL/GenBank/DDBJ databases">
        <title>Novel microbial diversity and functional potential in the marine mammal oral microbiome.</title>
        <authorList>
            <person name="Dudek N.K."/>
            <person name="Sun C.L."/>
            <person name="Burstein D."/>
            <person name="Kantor R.S."/>
            <person name="Aliaga Goltsman D.S."/>
            <person name="Bik E.M."/>
            <person name="Thomas B.C."/>
            <person name="Banfield J.F."/>
            <person name="Relman D.A."/>
        </authorList>
    </citation>
    <scope>NUCLEOTIDE SEQUENCE [LARGE SCALE GENOMIC DNA]</scope>
    <source>
        <strain evidence="8">DOLJORAL78_50_517</strain>
    </source>
</reference>
<evidence type="ECO:0000256" key="2">
    <source>
        <dbReference type="ARBA" id="ARBA00022448"/>
    </source>
</evidence>
<proteinExistence type="predicted"/>
<dbReference type="GO" id="GO:0005886">
    <property type="term" value="C:plasma membrane"/>
    <property type="evidence" value="ECO:0007669"/>
    <property type="project" value="UniProtKB-SubCell"/>
</dbReference>
<dbReference type="Gene3D" id="1.10.1760.20">
    <property type="match status" value="1"/>
</dbReference>
<evidence type="ECO:0000256" key="3">
    <source>
        <dbReference type="ARBA" id="ARBA00022475"/>
    </source>
</evidence>
<name>A0A2G6PG59_9GAMM</name>
<dbReference type="Proteomes" id="UP000229278">
    <property type="component" value="Unassembled WGS sequence"/>
</dbReference>
<feature type="transmembrane region" description="Helical" evidence="7">
    <location>
        <begin position="198"/>
        <end position="217"/>
    </location>
</feature>
<sequence>MACYRHLNPGYMPMNLSDTLLPADLLLFANFIWLLIGLHAIRTAPWRIFLRHSEIQHVFLGASAILFLMWLFEAGVHPALGFHFMGITSYTLMLGWSFGIIGTSIIMVGITLMSGDWSALAMNVILFGVLPVSVSYGFYTLIHRYLPHHLFIYIFLCAFLNAALAAGSVVFVLVTLLVTTEVYTFTRISNEYLPYLPLYLLPEGMLNGMVITVLIGVRPGWLKTYDDETYLKP</sequence>
<feature type="transmembrane region" description="Helical" evidence="7">
    <location>
        <begin position="53"/>
        <end position="72"/>
    </location>
</feature>
<feature type="transmembrane region" description="Helical" evidence="7">
    <location>
        <begin position="120"/>
        <end position="139"/>
    </location>
</feature>
<feature type="transmembrane region" description="Helical" evidence="7">
    <location>
        <begin position="20"/>
        <end position="41"/>
    </location>
</feature>
<gene>
    <name evidence="8" type="ORF">CSA09_01520</name>
</gene>
<feature type="transmembrane region" description="Helical" evidence="7">
    <location>
        <begin position="151"/>
        <end position="178"/>
    </location>
</feature>
<evidence type="ECO:0000313" key="8">
    <source>
        <dbReference type="EMBL" id="PIE83553.1"/>
    </source>
</evidence>
<dbReference type="AlphaFoldDB" id="A0A2G6PG59"/>
<keyword evidence="4 7" id="KW-0812">Transmembrane</keyword>
<evidence type="ECO:0000256" key="6">
    <source>
        <dbReference type="ARBA" id="ARBA00023136"/>
    </source>
</evidence>
<comment type="subcellular location">
    <subcellularLocation>
        <location evidence="1">Cell membrane</location>
        <topology evidence="1">Multi-pass membrane protein</topology>
    </subcellularLocation>
</comment>
<dbReference type="EMBL" id="PDTV01000004">
    <property type="protein sequence ID" value="PIE83553.1"/>
    <property type="molecule type" value="Genomic_DNA"/>
</dbReference>
<keyword evidence="3" id="KW-1003">Cell membrane</keyword>
<organism evidence="8 9">
    <name type="scientific">Candidatus Contendibacter odensensis</name>
    <dbReference type="NCBI Taxonomy" id="1400860"/>
    <lineage>
        <taxon>Bacteria</taxon>
        <taxon>Pseudomonadati</taxon>
        <taxon>Pseudomonadota</taxon>
        <taxon>Gammaproteobacteria</taxon>
        <taxon>Candidatus Competibacteraceae</taxon>
        <taxon>Candidatus Contendibacter</taxon>
    </lineage>
</organism>
<evidence type="ECO:0000256" key="1">
    <source>
        <dbReference type="ARBA" id="ARBA00004651"/>
    </source>
</evidence>
<evidence type="ECO:0008006" key="10">
    <source>
        <dbReference type="Google" id="ProtNLM"/>
    </source>
</evidence>
<evidence type="ECO:0000256" key="4">
    <source>
        <dbReference type="ARBA" id="ARBA00022692"/>
    </source>
</evidence>